<protein>
    <recommendedName>
        <fullName evidence="4">DUF4190 domain-containing protein</fullName>
    </recommendedName>
</protein>
<proteinExistence type="predicted"/>
<reference evidence="2 3" key="1">
    <citation type="submission" date="2021-01" db="EMBL/GenBank/DDBJ databases">
        <title>Genomics of switchgrass bacterial isolates.</title>
        <authorList>
            <person name="Shade A."/>
        </authorList>
    </citation>
    <scope>NUCLEOTIDE SEQUENCE [LARGE SCALE GENOMIC DNA]</scope>
    <source>
        <strain evidence="2 3">PvP111</strain>
    </source>
</reference>
<evidence type="ECO:0000313" key="3">
    <source>
        <dbReference type="Proteomes" id="UP000703038"/>
    </source>
</evidence>
<dbReference type="Proteomes" id="UP000703038">
    <property type="component" value="Unassembled WGS sequence"/>
</dbReference>
<keyword evidence="1" id="KW-0472">Membrane</keyword>
<dbReference type="RefSeq" id="WP_204869936.1">
    <property type="nucleotide sequence ID" value="NZ_JAFBBK010000001.1"/>
</dbReference>
<evidence type="ECO:0008006" key="4">
    <source>
        <dbReference type="Google" id="ProtNLM"/>
    </source>
</evidence>
<keyword evidence="1" id="KW-0812">Transmembrane</keyword>
<dbReference type="EMBL" id="JAFBBK010000001">
    <property type="protein sequence ID" value="MBM7417312.1"/>
    <property type="molecule type" value="Genomic_DNA"/>
</dbReference>
<keyword evidence="1" id="KW-1133">Transmembrane helix</keyword>
<accession>A0ABS2KZE9</accession>
<organism evidence="2 3">
    <name type="scientific">Rhodococcoides corynebacterioides</name>
    <dbReference type="NCBI Taxonomy" id="53972"/>
    <lineage>
        <taxon>Bacteria</taxon>
        <taxon>Bacillati</taxon>
        <taxon>Actinomycetota</taxon>
        <taxon>Actinomycetes</taxon>
        <taxon>Mycobacteriales</taxon>
        <taxon>Nocardiaceae</taxon>
        <taxon>Rhodococcoides</taxon>
    </lineage>
</organism>
<feature type="transmembrane region" description="Helical" evidence="1">
    <location>
        <begin position="88"/>
        <end position="111"/>
    </location>
</feature>
<feature type="transmembrane region" description="Helical" evidence="1">
    <location>
        <begin position="54"/>
        <end position="76"/>
    </location>
</feature>
<gene>
    <name evidence="2" type="ORF">JOE42_004045</name>
</gene>
<comment type="caution">
    <text evidence="2">The sequence shown here is derived from an EMBL/GenBank/DDBJ whole genome shotgun (WGS) entry which is preliminary data.</text>
</comment>
<name>A0ABS2KZE9_9NOCA</name>
<evidence type="ECO:0000256" key="1">
    <source>
        <dbReference type="SAM" id="Phobius"/>
    </source>
</evidence>
<sequence length="112" mass="11204">MTDIADSSLPRETQSPAAIYAAAKMSSARAALSSVAHDPRLADVSVLLGALSVVAFWSFGFGVLLGIAALVAGVLATRVPDADRADTVIGLLTGAVGVIAGGIFLAAAVPWL</sequence>
<keyword evidence="3" id="KW-1185">Reference proteome</keyword>
<evidence type="ECO:0000313" key="2">
    <source>
        <dbReference type="EMBL" id="MBM7417312.1"/>
    </source>
</evidence>